<gene>
    <name evidence="1" type="ORF">Fmac_025370</name>
</gene>
<evidence type="ECO:0000313" key="2">
    <source>
        <dbReference type="Proteomes" id="UP001603857"/>
    </source>
</evidence>
<dbReference type="AlphaFoldDB" id="A0ABD1LS13"/>
<evidence type="ECO:0000313" key="1">
    <source>
        <dbReference type="EMBL" id="KAL2326312.1"/>
    </source>
</evidence>
<dbReference type="Proteomes" id="UP001603857">
    <property type="component" value="Unassembled WGS sequence"/>
</dbReference>
<sequence length="202" mass="22931">MQLRRPLWCCNGEVEYLRTGLCGVITVQRTSLYGVVMVWPLEVVTRGIDEVHPLCGVPIQGSLGMMHCIAWSFETGGSELFYEIRLLSASQSVIAAYIVVQNHCDDMSFRFDRALELVRQFGNSGLVLLDNAYGALEFFTQKKHSEGYFPAITMLCRERKIDEMKELMYIAVGRNFVPHASMYDNYNLECGNRPNGITKLRA</sequence>
<dbReference type="EMBL" id="JBGMDY010000008">
    <property type="protein sequence ID" value="KAL2326312.1"/>
    <property type="molecule type" value="Genomic_DNA"/>
</dbReference>
<organism evidence="1 2">
    <name type="scientific">Flemingia macrophylla</name>
    <dbReference type="NCBI Taxonomy" id="520843"/>
    <lineage>
        <taxon>Eukaryota</taxon>
        <taxon>Viridiplantae</taxon>
        <taxon>Streptophyta</taxon>
        <taxon>Embryophyta</taxon>
        <taxon>Tracheophyta</taxon>
        <taxon>Spermatophyta</taxon>
        <taxon>Magnoliopsida</taxon>
        <taxon>eudicotyledons</taxon>
        <taxon>Gunneridae</taxon>
        <taxon>Pentapetalae</taxon>
        <taxon>rosids</taxon>
        <taxon>fabids</taxon>
        <taxon>Fabales</taxon>
        <taxon>Fabaceae</taxon>
        <taxon>Papilionoideae</taxon>
        <taxon>50 kb inversion clade</taxon>
        <taxon>NPAAA clade</taxon>
        <taxon>indigoferoid/millettioid clade</taxon>
        <taxon>Phaseoleae</taxon>
        <taxon>Flemingia</taxon>
    </lineage>
</organism>
<proteinExistence type="predicted"/>
<accession>A0ABD1LS13</accession>
<keyword evidence="2" id="KW-1185">Reference proteome</keyword>
<name>A0ABD1LS13_9FABA</name>
<protein>
    <submittedName>
        <fullName evidence="1">Uncharacterized protein</fullName>
    </submittedName>
</protein>
<reference evidence="1 2" key="1">
    <citation type="submission" date="2024-08" db="EMBL/GenBank/DDBJ databases">
        <title>Insights into the chromosomal genome structure of Flemingia macrophylla.</title>
        <authorList>
            <person name="Ding Y."/>
            <person name="Zhao Y."/>
            <person name="Bi W."/>
            <person name="Wu M."/>
            <person name="Zhao G."/>
            <person name="Gong Y."/>
            <person name="Li W."/>
            <person name="Zhang P."/>
        </authorList>
    </citation>
    <scope>NUCLEOTIDE SEQUENCE [LARGE SCALE GENOMIC DNA]</scope>
    <source>
        <strain evidence="1">DYQJB</strain>
        <tissue evidence="1">Leaf</tissue>
    </source>
</reference>
<comment type="caution">
    <text evidence="1">The sequence shown here is derived from an EMBL/GenBank/DDBJ whole genome shotgun (WGS) entry which is preliminary data.</text>
</comment>